<sequence>MSESVSNSTSYTKTTDSLKIIVLGDSAVGKSKLLERFLVKNYEDSRYSTYAINIFKHTTKIDNKTVEVEFWDTENAFVLAGQEKFDNLHHSYFHQAHACIMIFDATRKVTYKNLERWYTELRDIRPHIPCLCAVNKIDSAMEVTKKSFSFPKKHDMPLYFVSAADGTNVVRLFRDAIRLANAYRSGDTGDFIDQIMRELEDQRTYDDISQTVDLPSHHYENHHSDKSFSSDNSSNMILNSSKSSTSTCFGTRRSFSNCFVNRDKERYEKKYKFWLNLLLAEEWNYFYLLKDKSQPYDEQEKHIKRINSTSKFSSILVIYLNSFIPLKTSSSFNRTICVNHYERLYCLFNSLLEVINFENEYDLCSNIIQRINYLMNKIKEQQHEKIFIQFPSYIQRTLILSSIDNYQILNIMSKDKQTLIERIQLHLILGINIQQDKHLLVLSVEQPQGSNTIHNFHFAHADRSIINEWYQLLDNYVKQAKRDYMNKYQEYRI</sequence>
<dbReference type="SMART" id="SM00176">
    <property type="entry name" value="RAN"/>
    <property type="match status" value="1"/>
</dbReference>
<dbReference type="PANTHER" id="PTHR47978">
    <property type="match status" value="1"/>
</dbReference>
<comment type="similarity">
    <text evidence="1">Belongs to the small GTPase superfamily. Rab family.</text>
</comment>
<dbReference type="PRINTS" id="PR00449">
    <property type="entry name" value="RASTRNSFRMNG"/>
</dbReference>
<dbReference type="SMART" id="SM00173">
    <property type="entry name" value="RAS"/>
    <property type="match status" value="1"/>
</dbReference>
<evidence type="ECO:0000256" key="2">
    <source>
        <dbReference type="ARBA" id="ARBA00022741"/>
    </source>
</evidence>
<comment type="caution">
    <text evidence="3">The sequence shown here is derived from an EMBL/GenBank/DDBJ whole genome shotgun (WGS) entry which is preliminary data.</text>
</comment>
<keyword evidence="4" id="KW-1185">Reference proteome</keyword>
<dbReference type="InterPro" id="IPR001806">
    <property type="entry name" value="Small_GTPase"/>
</dbReference>
<dbReference type="AlphaFoldDB" id="A0A813XVB0"/>
<dbReference type="SMART" id="SM00175">
    <property type="entry name" value="RAB"/>
    <property type="match status" value="1"/>
</dbReference>
<evidence type="ECO:0000313" key="4">
    <source>
        <dbReference type="Proteomes" id="UP000663832"/>
    </source>
</evidence>
<dbReference type="Pfam" id="PF00071">
    <property type="entry name" value="Ras"/>
    <property type="match status" value="1"/>
</dbReference>
<dbReference type="SUPFAM" id="SSF52540">
    <property type="entry name" value="P-loop containing nucleoside triphosphate hydrolases"/>
    <property type="match status" value="1"/>
</dbReference>
<reference evidence="3" key="1">
    <citation type="submission" date="2021-02" db="EMBL/GenBank/DDBJ databases">
        <authorList>
            <person name="Nowell W R."/>
        </authorList>
    </citation>
    <scope>NUCLEOTIDE SEQUENCE</scope>
</reference>
<protein>
    <submittedName>
        <fullName evidence="3">Uncharacterized protein</fullName>
    </submittedName>
</protein>
<evidence type="ECO:0000313" key="3">
    <source>
        <dbReference type="EMBL" id="CAF0870449.1"/>
    </source>
</evidence>
<dbReference type="SMART" id="SM00174">
    <property type="entry name" value="RHO"/>
    <property type="match status" value="1"/>
</dbReference>
<dbReference type="GO" id="GO:0005525">
    <property type="term" value="F:GTP binding"/>
    <property type="evidence" value="ECO:0007669"/>
    <property type="project" value="InterPro"/>
</dbReference>
<dbReference type="NCBIfam" id="TIGR00231">
    <property type="entry name" value="small_GTP"/>
    <property type="match status" value="1"/>
</dbReference>
<name>A0A813XVB0_9BILA</name>
<dbReference type="Proteomes" id="UP000663832">
    <property type="component" value="Unassembled WGS sequence"/>
</dbReference>
<proteinExistence type="inferred from homology"/>
<dbReference type="EMBL" id="CAJNOM010000034">
    <property type="protein sequence ID" value="CAF0870449.1"/>
    <property type="molecule type" value="Genomic_DNA"/>
</dbReference>
<dbReference type="OrthoDB" id="48625at2759"/>
<dbReference type="GO" id="GO:0003924">
    <property type="term" value="F:GTPase activity"/>
    <property type="evidence" value="ECO:0007669"/>
    <property type="project" value="InterPro"/>
</dbReference>
<dbReference type="FunFam" id="3.40.50.300:FF:001447">
    <property type="entry name" value="Ras-related protein Rab-1B"/>
    <property type="match status" value="1"/>
</dbReference>
<evidence type="ECO:0000256" key="1">
    <source>
        <dbReference type="ARBA" id="ARBA00006270"/>
    </source>
</evidence>
<dbReference type="InterPro" id="IPR027417">
    <property type="entry name" value="P-loop_NTPase"/>
</dbReference>
<dbReference type="PROSITE" id="PS51419">
    <property type="entry name" value="RAB"/>
    <property type="match status" value="1"/>
</dbReference>
<dbReference type="Gene3D" id="3.40.50.300">
    <property type="entry name" value="P-loop containing nucleotide triphosphate hydrolases"/>
    <property type="match status" value="1"/>
</dbReference>
<keyword evidence="2" id="KW-0547">Nucleotide-binding</keyword>
<dbReference type="InterPro" id="IPR005225">
    <property type="entry name" value="Small_GTP-bd"/>
</dbReference>
<gene>
    <name evidence="3" type="ORF">QVE165_LOCUS7864</name>
</gene>
<organism evidence="3 4">
    <name type="scientific">Adineta steineri</name>
    <dbReference type="NCBI Taxonomy" id="433720"/>
    <lineage>
        <taxon>Eukaryota</taxon>
        <taxon>Metazoa</taxon>
        <taxon>Spiralia</taxon>
        <taxon>Gnathifera</taxon>
        <taxon>Rotifera</taxon>
        <taxon>Eurotatoria</taxon>
        <taxon>Bdelloidea</taxon>
        <taxon>Adinetida</taxon>
        <taxon>Adinetidae</taxon>
        <taxon>Adineta</taxon>
    </lineage>
</organism>
<accession>A0A813XVB0</accession>